<evidence type="ECO:0000256" key="2">
    <source>
        <dbReference type="ARBA" id="ARBA00022448"/>
    </source>
</evidence>
<dbReference type="PRINTS" id="PR00176">
    <property type="entry name" value="NANEUSMPORT"/>
</dbReference>
<dbReference type="EMBL" id="WTUX01000010">
    <property type="protein sequence ID" value="MZR12262.1"/>
    <property type="molecule type" value="Genomic_DNA"/>
</dbReference>
<feature type="compositionally biased region" description="Basic and acidic residues" evidence="6">
    <location>
        <begin position="205"/>
        <end position="216"/>
    </location>
</feature>
<feature type="transmembrane region" description="Helical" evidence="7">
    <location>
        <begin position="541"/>
        <end position="562"/>
    </location>
</feature>
<keyword evidence="3 7" id="KW-0812">Transmembrane</keyword>
<name>A0A845LZI5_9RHOB</name>
<dbReference type="InterPro" id="IPR000175">
    <property type="entry name" value="Na/ntran_symport"/>
</dbReference>
<evidence type="ECO:0000256" key="1">
    <source>
        <dbReference type="ARBA" id="ARBA00004141"/>
    </source>
</evidence>
<dbReference type="InterPro" id="IPR037272">
    <property type="entry name" value="SNS_sf"/>
</dbReference>
<evidence type="ECO:0000256" key="6">
    <source>
        <dbReference type="SAM" id="MobiDB-lite"/>
    </source>
</evidence>
<feature type="transmembrane region" description="Helical" evidence="7">
    <location>
        <begin position="373"/>
        <end position="394"/>
    </location>
</feature>
<comment type="subcellular location">
    <subcellularLocation>
        <location evidence="1">Membrane</location>
        <topology evidence="1">Multi-pass membrane protein</topology>
    </subcellularLocation>
</comment>
<dbReference type="AlphaFoldDB" id="A0A845LZI5"/>
<feature type="transmembrane region" description="Helical" evidence="7">
    <location>
        <begin position="414"/>
        <end position="438"/>
    </location>
</feature>
<proteinExistence type="predicted"/>
<feature type="transmembrane region" description="Helical" evidence="7">
    <location>
        <begin position="255"/>
        <end position="276"/>
    </location>
</feature>
<feature type="transmembrane region" description="Helical" evidence="7">
    <location>
        <begin position="582"/>
        <end position="600"/>
    </location>
</feature>
<dbReference type="PROSITE" id="PS50267">
    <property type="entry name" value="NA_NEUROTRAN_SYMP_3"/>
    <property type="match status" value="1"/>
</dbReference>
<dbReference type="PANTHER" id="PTHR42948">
    <property type="entry name" value="TRANSPORTER"/>
    <property type="match status" value="1"/>
</dbReference>
<dbReference type="SUPFAM" id="SSF161070">
    <property type="entry name" value="SNF-like"/>
    <property type="match status" value="1"/>
</dbReference>
<organism evidence="8 9">
    <name type="scientific">Maritimibacter harenae</name>
    <dbReference type="NCBI Taxonomy" id="2606218"/>
    <lineage>
        <taxon>Bacteria</taxon>
        <taxon>Pseudomonadati</taxon>
        <taxon>Pseudomonadota</taxon>
        <taxon>Alphaproteobacteria</taxon>
        <taxon>Rhodobacterales</taxon>
        <taxon>Roseobacteraceae</taxon>
        <taxon>Maritimibacter</taxon>
    </lineage>
</organism>
<keyword evidence="5 7" id="KW-0472">Membrane</keyword>
<sequence>MAPRLGQLERVRAPVEERRADDVLQRGDLLRHGRLREAQLFARLREACRVGHGPEHLEPAEGQPAGRVAGGPGLGVLGGAVLFLGLLQGGSLFAESSPQLRQVLPLRCAISHILLPDGSAGREQGDTLPRCSVANTDSREALLPPADPRDAQPDNEDTAPQDATERGRSSASENGSSDGPRAAQREPTARPREESSQAAAGLSDVSREAAHRREEPYATWSSERAFVLSTAAAGVGLGNLWRFPTLVGENGGGAFLVAYAIAVVAFAIPFAALEVAAGRNSHGSVIASFRRLGRAFVAFGVAVVLLTLMINSYYFVVTGWTFGYAVESTLGAPPAFGEFSSGFASVWWLGGTGAVVAAILAFGLSGIERAAQFLMPVLLLALGGIAIYGLQNGAAGEAMDFLFSTDATRFADPGLWRAAFGQAFFSMTIGQGYLITYGSYLPRRVHVPRAVASIAAMNSGVAILAGIAIFPLVFAAGLSPDAGSELAFETLPKAFENMGAGGILAPVFFWLLFLAALSSCLGGAKVVTAALREQWRPFGQVSAVIAGILAIVALAVPSALSYSAAEWRIAGEPVLDAVDRTIGSNGVILAAIGSSLILGWRFSPGHLCRQFGLRHGAARTLAWIVRLGPLGLGVLFGVTTVT</sequence>
<protein>
    <recommendedName>
        <fullName evidence="10">Neurotransmitter:Na+ symporter, NSS family</fullName>
    </recommendedName>
</protein>
<evidence type="ECO:0000256" key="4">
    <source>
        <dbReference type="ARBA" id="ARBA00022989"/>
    </source>
</evidence>
<evidence type="ECO:0000256" key="5">
    <source>
        <dbReference type="ARBA" id="ARBA00023136"/>
    </source>
</evidence>
<keyword evidence="9" id="KW-1185">Reference proteome</keyword>
<dbReference type="PANTHER" id="PTHR42948:SF1">
    <property type="entry name" value="TRANSPORTER"/>
    <property type="match status" value="1"/>
</dbReference>
<reference evidence="8 9" key="1">
    <citation type="submission" date="2019-12" db="EMBL/GenBank/DDBJ databases">
        <title>Maritimibacter sp. nov. sp. isolated from sea sand.</title>
        <authorList>
            <person name="Kim J."/>
            <person name="Jeong S.E."/>
            <person name="Jung H.S."/>
            <person name="Jeon C.O."/>
        </authorList>
    </citation>
    <scope>NUCLEOTIDE SEQUENCE [LARGE SCALE GENOMIC DNA]</scope>
    <source>
        <strain evidence="8 9">DP07</strain>
    </source>
</reference>
<accession>A0A845LZI5</accession>
<dbReference type="Proteomes" id="UP000467322">
    <property type="component" value="Unassembled WGS sequence"/>
</dbReference>
<dbReference type="GO" id="GO:0016020">
    <property type="term" value="C:membrane"/>
    <property type="evidence" value="ECO:0007669"/>
    <property type="project" value="UniProtKB-SubCell"/>
</dbReference>
<evidence type="ECO:0000256" key="3">
    <source>
        <dbReference type="ARBA" id="ARBA00022692"/>
    </source>
</evidence>
<dbReference type="NCBIfam" id="NF037979">
    <property type="entry name" value="Na_transp"/>
    <property type="match status" value="1"/>
</dbReference>
<keyword evidence="2" id="KW-0813">Transport</keyword>
<keyword evidence="4 7" id="KW-1133">Transmembrane helix</keyword>
<feature type="transmembrane region" description="Helical" evidence="7">
    <location>
        <begin position="621"/>
        <end position="641"/>
    </location>
</feature>
<evidence type="ECO:0008006" key="10">
    <source>
        <dbReference type="Google" id="ProtNLM"/>
    </source>
</evidence>
<feature type="region of interest" description="Disordered" evidence="6">
    <location>
        <begin position="117"/>
        <end position="216"/>
    </location>
</feature>
<feature type="compositionally biased region" description="Basic and acidic residues" evidence="6">
    <location>
        <begin position="183"/>
        <end position="195"/>
    </location>
</feature>
<evidence type="ECO:0000313" key="8">
    <source>
        <dbReference type="EMBL" id="MZR12262.1"/>
    </source>
</evidence>
<feature type="transmembrane region" description="Helical" evidence="7">
    <location>
        <begin position="498"/>
        <end position="521"/>
    </location>
</feature>
<dbReference type="Pfam" id="PF00209">
    <property type="entry name" value="SNF"/>
    <property type="match status" value="2"/>
</dbReference>
<evidence type="ECO:0000313" key="9">
    <source>
        <dbReference type="Proteomes" id="UP000467322"/>
    </source>
</evidence>
<comment type="caution">
    <text evidence="8">The sequence shown here is derived from an EMBL/GenBank/DDBJ whole genome shotgun (WGS) entry which is preliminary data.</text>
</comment>
<feature type="transmembrane region" description="Helical" evidence="7">
    <location>
        <begin position="296"/>
        <end position="326"/>
    </location>
</feature>
<evidence type="ECO:0000256" key="7">
    <source>
        <dbReference type="SAM" id="Phobius"/>
    </source>
</evidence>
<dbReference type="InterPro" id="IPR047218">
    <property type="entry name" value="YocR/YhdH-like"/>
</dbReference>
<feature type="transmembrane region" description="Helical" evidence="7">
    <location>
        <begin position="346"/>
        <end position="366"/>
    </location>
</feature>
<gene>
    <name evidence="8" type="ORF">GQE99_04455</name>
</gene>
<dbReference type="CDD" id="cd10336">
    <property type="entry name" value="SLC6sbd_Tyt1-Like"/>
    <property type="match status" value="1"/>
</dbReference>
<feature type="transmembrane region" description="Helical" evidence="7">
    <location>
        <begin position="450"/>
        <end position="478"/>
    </location>
</feature>